<dbReference type="SUPFAM" id="SSF81301">
    <property type="entry name" value="Nucleotidyltransferase"/>
    <property type="match status" value="1"/>
</dbReference>
<dbReference type="Gene3D" id="3.30.460.10">
    <property type="entry name" value="Beta Polymerase, domain 2"/>
    <property type="match status" value="1"/>
</dbReference>
<dbReference type="GO" id="GO:0016779">
    <property type="term" value="F:nucleotidyltransferase activity"/>
    <property type="evidence" value="ECO:0007669"/>
    <property type="project" value="InterPro"/>
</dbReference>
<name>A0A7X9HHE2_UNCKA</name>
<dbReference type="GO" id="GO:0046677">
    <property type="term" value="P:response to antibiotic"/>
    <property type="evidence" value="ECO:0007669"/>
    <property type="project" value="InterPro"/>
</dbReference>
<dbReference type="Pfam" id="PF07827">
    <property type="entry name" value="KNTase_C"/>
    <property type="match status" value="1"/>
</dbReference>
<gene>
    <name evidence="2" type="ORF">GYA27_03795</name>
</gene>
<sequence>MSLIPEITHHQRLELAENIFNKLMTEKQSEILAVGLYGSMAKNTDHPFSDVEFDVIPKIDGVNFFVSEIYNGIKYEINYISKNILLDNIRNPGKIDWPETISASLTAKPLYDPTGVFDEFKKEYEQFIKTDFTPFYKNLFVEGIYESMCKFVKAAKYDDESAIRFYAYHYLFDEFICFIFILNKSVITNAATRWKDSLEMPVNFESHKRFINLLMSGDVKDADTVIKSAFDVYSDIETYMKSKGVSTSSEEIHI</sequence>
<evidence type="ECO:0000313" key="2">
    <source>
        <dbReference type="EMBL" id="NMB70296.1"/>
    </source>
</evidence>
<dbReference type="InterPro" id="IPR012481">
    <property type="entry name" value="KNTase_C"/>
</dbReference>
<protein>
    <recommendedName>
        <fullName evidence="1">Kanamycin nucleotidyltransferase C-terminal domain-containing protein</fullName>
    </recommendedName>
</protein>
<accession>A0A7X9HHE2</accession>
<dbReference type="InterPro" id="IPR043519">
    <property type="entry name" value="NT_sf"/>
</dbReference>
<evidence type="ECO:0000313" key="3">
    <source>
        <dbReference type="Proteomes" id="UP000526033"/>
    </source>
</evidence>
<organism evidence="2 3">
    <name type="scientific">candidate division WWE3 bacterium</name>
    <dbReference type="NCBI Taxonomy" id="2053526"/>
    <lineage>
        <taxon>Bacteria</taxon>
        <taxon>Katanobacteria</taxon>
    </lineage>
</organism>
<dbReference type="EMBL" id="JAAZNL010000046">
    <property type="protein sequence ID" value="NMB70296.1"/>
    <property type="molecule type" value="Genomic_DNA"/>
</dbReference>
<reference evidence="2 3" key="1">
    <citation type="journal article" date="2020" name="Biotechnol. Biofuels">
        <title>New insights from the biogas microbiome by comprehensive genome-resolved metagenomics of nearly 1600 species originating from multiple anaerobic digesters.</title>
        <authorList>
            <person name="Campanaro S."/>
            <person name="Treu L."/>
            <person name="Rodriguez-R L.M."/>
            <person name="Kovalovszki A."/>
            <person name="Ziels R.M."/>
            <person name="Maus I."/>
            <person name="Zhu X."/>
            <person name="Kougias P.G."/>
            <person name="Basile A."/>
            <person name="Luo G."/>
            <person name="Schluter A."/>
            <person name="Konstantinidis K.T."/>
            <person name="Angelidaki I."/>
        </authorList>
    </citation>
    <scope>NUCLEOTIDE SEQUENCE [LARGE SCALE GENOMIC DNA]</scope>
    <source>
        <strain evidence="2">AS27yjCOA_165</strain>
    </source>
</reference>
<dbReference type="Gene3D" id="1.20.120.330">
    <property type="entry name" value="Nucleotidyltransferases domain 2"/>
    <property type="match status" value="1"/>
</dbReference>
<dbReference type="Proteomes" id="UP000526033">
    <property type="component" value="Unassembled WGS sequence"/>
</dbReference>
<evidence type="ECO:0000259" key="1">
    <source>
        <dbReference type="Pfam" id="PF07827"/>
    </source>
</evidence>
<comment type="caution">
    <text evidence="2">The sequence shown here is derived from an EMBL/GenBank/DDBJ whole genome shotgun (WGS) entry which is preliminary data.</text>
</comment>
<proteinExistence type="predicted"/>
<feature type="domain" description="Kanamycin nucleotidyltransferase C-terminal" evidence="1">
    <location>
        <begin position="114"/>
        <end position="245"/>
    </location>
</feature>
<dbReference type="AlphaFoldDB" id="A0A7X9HHE2"/>